<dbReference type="EMBL" id="SSND01000001">
    <property type="protein sequence ID" value="THD84947.1"/>
    <property type="molecule type" value="Genomic_DNA"/>
</dbReference>
<proteinExistence type="predicted"/>
<organism evidence="2 3">
    <name type="scientific">Aliigemmobacter aestuarii</name>
    <dbReference type="NCBI Taxonomy" id="1445661"/>
    <lineage>
        <taxon>Bacteria</taxon>
        <taxon>Pseudomonadati</taxon>
        <taxon>Pseudomonadota</taxon>
        <taxon>Alphaproteobacteria</taxon>
        <taxon>Rhodobacterales</taxon>
        <taxon>Paracoccaceae</taxon>
        <taxon>Aliigemmobacter</taxon>
    </lineage>
</organism>
<feature type="region of interest" description="Disordered" evidence="1">
    <location>
        <begin position="99"/>
        <end position="121"/>
    </location>
</feature>
<accession>A0A4S3MR91</accession>
<evidence type="ECO:0000313" key="2">
    <source>
        <dbReference type="EMBL" id="THD84947.1"/>
    </source>
</evidence>
<gene>
    <name evidence="2" type="ORF">E7811_04275</name>
</gene>
<dbReference type="Proteomes" id="UP000309450">
    <property type="component" value="Unassembled WGS sequence"/>
</dbReference>
<reference evidence="2 3" key="1">
    <citation type="submission" date="2019-04" db="EMBL/GenBank/DDBJ databases">
        <title>Draft genome sequence of Gemmobacter aestuarii sp. nov.</title>
        <authorList>
            <person name="Hameed A."/>
            <person name="Lin S.-Y."/>
            <person name="Shahina M."/>
            <person name="Lai W.-A."/>
            <person name="Young C.-C."/>
        </authorList>
    </citation>
    <scope>NUCLEOTIDE SEQUENCE [LARGE SCALE GENOMIC DNA]</scope>
    <source>
        <strain evidence="2 3">CC-PW-75</strain>
    </source>
</reference>
<name>A0A4S3MR91_9RHOB</name>
<dbReference type="AlphaFoldDB" id="A0A4S3MR91"/>
<dbReference type="RefSeq" id="WP_136393325.1">
    <property type="nucleotide sequence ID" value="NZ_SSND01000001.1"/>
</dbReference>
<keyword evidence="3" id="KW-1185">Reference proteome</keyword>
<feature type="compositionally biased region" description="Low complexity" evidence="1">
    <location>
        <begin position="101"/>
        <end position="114"/>
    </location>
</feature>
<evidence type="ECO:0000313" key="3">
    <source>
        <dbReference type="Proteomes" id="UP000309450"/>
    </source>
</evidence>
<protein>
    <submittedName>
        <fullName evidence="2">Uncharacterized protein</fullName>
    </submittedName>
</protein>
<evidence type="ECO:0000256" key="1">
    <source>
        <dbReference type="SAM" id="MobiDB-lite"/>
    </source>
</evidence>
<comment type="caution">
    <text evidence="2">The sequence shown here is derived from an EMBL/GenBank/DDBJ whole genome shotgun (WGS) entry which is preliminary data.</text>
</comment>
<sequence>MASDPAELSAEDREVIELLLNNRDLVLVPDILALDGYVQDMATISGLSVVAIRRDDLLDARLVGILSDRADTEQLARALLLWDRAVRDEMAALLAAGQTGASTTEAAPADTTEAQSAPDLVPDLVPGMWKGALDDAAKARELARFNAATGAQLEVYEADEVSLVLDAEAGTVEIEGTPMCEVHTVTQTSDGRDAVFVRTITRYSTDGPTPLHDRTFDVRVSVTRTSTDQKGRPVGPQGTTETFRQATLTKPDGTGTRQLIMYNGQPSVHEVPWLMVPSSG</sequence>